<dbReference type="RefSeq" id="WP_013469199.1">
    <property type="nucleotide sequence ID" value="NC_014810.2"/>
</dbReference>
<dbReference type="OrthoDB" id="197113at2"/>
<dbReference type="STRING" id="936155.HFELIS_07490"/>
<keyword evidence="2" id="KW-1185">Reference proteome</keyword>
<dbReference type="SUPFAM" id="SSF54285">
    <property type="entry name" value="MoaD/ThiS"/>
    <property type="match status" value="1"/>
</dbReference>
<dbReference type="Proteomes" id="UP000007934">
    <property type="component" value="Chromosome"/>
</dbReference>
<dbReference type="NCBIfam" id="TIGR01683">
    <property type="entry name" value="thiS"/>
    <property type="match status" value="1"/>
</dbReference>
<dbReference type="Gene3D" id="3.10.20.30">
    <property type="match status" value="1"/>
</dbReference>
<dbReference type="CDD" id="cd00565">
    <property type="entry name" value="Ubl_ThiS"/>
    <property type="match status" value="1"/>
</dbReference>
<dbReference type="InterPro" id="IPR012675">
    <property type="entry name" value="Beta-grasp_dom_sf"/>
</dbReference>
<dbReference type="InterPro" id="IPR016155">
    <property type="entry name" value="Mopterin_synth/thiamin_S_b"/>
</dbReference>
<reference evidence="1 2" key="1">
    <citation type="journal article" date="2011" name="Genome Biol. Evol.">
        <title>Comparative whole genome sequence analysis of the carcinogenic bacterial model pathogen Helicobacter felis.</title>
        <authorList>
            <person name="Arnold I.C."/>
            <person name="Zigova Z."/>
            <person name="Holden M."/>
            <person name="Lawley T.D."/>
            <person name="Rad R."/>
            <person name="Dougan G."/>
            <person name="Falkow S."/>
            <person name="Bentley S.D."/>
            <person name="Muller A."/>
        </authorList>
    </citation>
    <scope>NUCLEOTIDE SEQUENCE [LARGE SCALE GENOMIC DNA]</scope>
    <source>
        <strain evidence="2">ATCC 49179 / CCUG 28539 / NCTC 12436 / CS1</strain>
    </source>
</reference>
<dbReference type="eggNOG" id="COG2104">
    <property type="taxonomic scope" value="Bacteria"/>
</dbReference>
<dbReference type="PANTHER" id="PTHR34472:SF1">
    <property type="entry name" value="SULFUR CARRIER PROTEIN THIS"/>
    <property type="match status" value="1"/>
</dbReference>
<dbReference type="HOGENOM" id="CLU_174611_3_3_7"/>
<name>E7ABF4_HELFC</name>
<dbReference type="InterPro" id="IPR010035">
    <property type="entry name" value="Thi_S"/>
</dbReference>
<dbReference type="AlphaFoldDB" id="E7ABF4"/>
<dbReference type="GeneID" id="36134762"/>
<accession>E7ABF4</accession>
<evidence type="ECO:0000313" key="2">
    <source>
        <dbReference type="Proteomes" id="UP000007934"/>
    </source>
</evidence>
<dbReference type="PANTHER" id="PTHR34472">
    <property type="entry name" value="SULFUR CARRIER PROTEIN THIS"/>
    <property type="match status" value="1"/>
</dbReference>
<dbReference type="EMBL" id="FQ670179">
    <property type="protein sequence ID" value="CBY82833.1"/>
    <property type="molecule type" value="Genomic_DNA"/>
</dbReference>
<proteinExistence type="predicted"/>
<protein>
    <submittedName>
        <fullName evidence="1">Thiamine biosynthesis protein ThiS</fullName>
    </submittedName>
</protein>
<dbReference type="InterPro" id="IPR003749">
    <property type="entry name" value="ThiS/MoaD-like"/>
</dbReference>
<evidence type="ECO:0000313" key="1">
    <source>
        <dbReference type="EMBL" id="CBY82833.1"/>
    </source>
</evidence>
<dbReference type="KEGG" id="hfe:HFELIS_07490"/>
<sequence length="66" mass="7378">MHLIINGELKHFDEALSVQTLIETLGIDGRVCAIARNSVVVKKEDWAHTQLQDNDRLECLQFMGGG</sequence>
<organism evidence="1 2">
    <name type="scientific">Helicobacter felis (strain ATCC 49179 / CCUG 28539 / NCTC 12436 / CS1)</name>
    <dbReference type="NCBI Taxonomy" id="936155"/>
    <lineage>
        <taxon>Bacteria</taxon>
        <taxon>Pseudomonadati</taxon>
        <taxon>Campylobacterota</taxon>
        <taxon>Epsilonproteobacteria</taxon>
        <taxon>Campylobacterales</taxon>
        <taxon>Helicobacteraceae</taxon>
        <taxon>Helicobacter</taxon>
    </lineage>
</organism>
<dbReference type="Pfam" id="PF02597">
    <property type="entry name" value="ThiS"/>
    <property type="match status" value="1"/>
</dbReference>
<gene>
    <name evidence="1" type="ordered locus">Hfelis_07490</name>
</gene>